<dbReference type="EMBL" id="CP107567">
    <property type="protein sequence ID" value="UYQ65713.1"/>
    <property type="molecule type" value="Genomic_DNA"/>
</dbReference>
<sequence>MSSTPPGPRRLRTSAIQYESLLAIARFRAIQFASATQQPSRRVFGGNTDARGNHANRILSRTGEAGHAPFIFSGTDASVPASGRRQQTPDVAPRRGQTTVDQDDRRGRRAKGLSKRRVVARQPDVVLAGKDVNPEEQQQSGQAETSGRPSGGDAGQQDDSADEGR</sequence>
<accession>A0ABY6IFB9</accession>
<feature type="region of interest" description="Disordered" evidence="1">
    <location>
        <begin position="62"/>
        <end position="165"/>
    </location>
</feature>
<reference evidence="2" key="1">
    <citation type="submission" date="2022-10" db="EMBL/GenBank/DDBJ databases">
        <title>Cytochrome P450 Catalyzes Benzene Ring Formation in the Biosynthesis of Trialkyl-Substituted Aromatic Polyketides.</title>
        <authorList>
            <person name="Zhao E."/>
            <person name="Ge H."/>
        </authorList>
    </citation>
    <scope>NUCLEOTIDE SEQUENCE</scope>
    <source>
        <strain evidence="2">NA0869</strain>
    </source>
</reference>
<feature type="compositionally biased region" description="Polar residues" evidence="1">
    <location>
        <begin position="135"/>
        <end position="148"/>
    </location>
</feature>
<dbReference type="RefSeq" id="WP_264248980.1">
    <property type="nucleotide sequence ID" value="NZ_CP107567.1"/>
</dbReference>
<keyword evidence="3" id="KW-1185">Reference proteome</keyword>
<organism evidence="2 3">
    <name type="scientific">Streptomyces peucetius</name>
    <dbReference type="NCBI Taxonomy" id="1950"/>
    <lineage>
        <taxon>Bacteria</taxon>
        <taxon>Bacillati</taxon>
        <taxon>Actinomycetota</taxon>
        <taxon>Actinomycetes</taxon>
        <taxon>Kitasatosporales</taxon>
        <taxon>Streptomycetaceae</taxon>
        <taxon>Streptomyces</taxon>
    </lineage>
</organism>
<dbReference type="Proteomes" id="UP001163878">
    <property type="component" value="Chromosome"/>
</dbReference>
<proteinExistence type="predicted"/>
<gene>
    <name evidence="2" type="ORF">OGH68_32510</name>
</gene>
<evidence type="ECO:0000256" key="1">
    <source>
        <dbReference type="SAM" id="MobiDB-lite"/>
    </source>
</evidence>
<evidence type="ECO:0000313" key="3">
    <source>
        <dbReference type="Proteomes" id="UP001163878"/>
    </source>
</evidence>
<evidence type="ECO:0000313" key="2">
    <source>
        <dbReference type="EMBL" id="UYQ65713.1"/>
    </source>
</evidence>
<feature type="compositionally biased region" description="Basic residues" evidence="1">
    <location>
        <begin position="107"/>
        <end position="119"/>
    </location>
</feature>
<protein>
    <submittedName>
        <fullName evidence="2">Uncharacterized protein</fullName>
    </submittedName>
</protein>
<name>A0ABY6IFB9_STRPE</name>